<dbReference type="InterPro" id="IPR036866">
    <property type="entry name" value="RibonucZ/Hydroxyglut_hydro"/>
</dbReference>
<dbReference type="RefSeq" id="WP_142858773.1">
    <property type="nucleotide sequence ID" value="NZ_SGOE01000007.1"/>
</dbReference>
<evidence type="ECO:0000256" key="1">
    <source>
        <dbReference type="ARBA" id="ARBA00007749"/>
    </source>
</evidence>
<organism evidence="6 7">
    <name type="scientific">Agrobacterium tumefaciens</name>
    <dbReference type="NCBI Taxonomy" id="358"/>
    <lineage>
        <taxon>Bacteria</taxon>
        <taxon>Pseudomonadati</taxon>
        <taxon>Pseudomonadota</taxon>
        <taxon>Alphaproteobacteria</taxon>
        <taxon>Hyphomicrobiales</taxon>
        <taxon>Rhizobiaceae</taxon>
        <taxon>Rhizobium/Agrobacterium group</taxon>
        <taxon>Agrobacterium</taxon>
        <taxon>Agrobacterium tumefaciens complex</taxon>
    </lineage>
</organism>
<evidence type="ECO:0000313" key="7">
    <source>
        <dbReference type="Proteomes" id="UP000317023"/>
    </source>
</evidence>
<dbReference type="EMBL" id="SGOE01000007">
    <property type="protein sequence ID" value="TRB03884.1"/>
    <property type="molecule type" value="Genomic_DNA"/>
</dbReference>
<evidence type="ECO:0000313" key="6">
    <source>
        <dbReference type="EMBL" id="TRB03884.1"/>
    </source>
</evidence>
<dbReference type="PANTHER" id="PTHR42978:SF6">
    <property type="entry name" value="QUORUM-QUENCHING LACTONASE YTNP-RELATED"/>
    <property type="match status" value="1"/>
</dbReference>
<dbReference type="PANTHER" id="PTHR42978">
    <property type="entry name" value="QUORUM-QUENCHING LACTONASE YTNP-RELATED-RELATED"/>
    <property type="match status" value="1"/>
</dbReference>
<accession>A0A546XT21</accession>
<comment type="similarity">
    <text evidence="1">Belongs to the metallo-beta-lactamase superfamily.</text>
</comment>
<keyword evidence="2" id="KW-0479">Metal-binding</keyword>
<dbReference type="SMART" id="SM00849">
    <property type="entry name" value="Lactamase_B"/>
    <property type="match status" value="1"/>
</dbReference>
<comment type="caution">
    <text evidence="6">The sequence shown here is derived from an EMBL/GenBank/DDBJ whole genome shotgun (WGS) entry which is preliminary data.</text>
</comment>
<evidence type="ECO:0000256" key="2">
    <source>
        <dbReference type="ARBA" id="ARBA00022723"/>
    </source>
</evidence>
<dbReference type="CDD" id="cd16277">
    <property type="entry name" value="metallo-hydrolase-like_MBL-fold"/>
    <property type="match status" value="1"/>
</dbReference>
<keyword evidence="3 6" id="KW-0378">Hydrolase</keyword>
<dbReference type="Gene3D" id="3.60.15.10">
    <property type="entry name" value="Ribonuclease Z/Hydroxyacylglutathione hydrolase-like"/>
    <property type="match status" value="1"/>
</dbReference>
<evidence type="ECO:0000259" key="5">
    <source>
        <dbReference type="SMART" id="SM00849"/>
    </source>
</evidence>
<dbReference type="GO" id="GO:0016787">
    <property type="term" value="F:hydrolase activity"/>
    <property type="evidence" value="ECO:0007669"/>
    <property type="project" value="UniProtKB-KW"/>
</dbReference>
<dbReference type="AlphaFoldDB" id="A0A546XT21"/>
<sequence length="294" mass="32637">MSVQSWQIGDVKVTKILESEGPSPYPMIPEATPEAVLPMSWMPPGLLTENGDLILSFHALLVETGNLKIVVDTCVGDDKDRGGIPGMHMRQGQFLEVFERIGCKREEVDVVLCTHLHVDHVGWNTMLMDGKWQPTFPRARYLFGRTEYEHWSKEVESAGESFEKMIVGNVLADSVRPIVEAGLADFIETNHVISPEVRLVSTPGHSPGHTSVEITSGGRRGIITGDIMHHPCQLAHPHWRTVVDYDIELGISTRKRFCEEVADTNALVIGTHWAGPTAGEVVRDGAAYRLRTEK</sequence>
<evidence type="ECO:0000256" key="4">
    <source>
        <dbReference type="ARBA" id="ARBA00022833"/>
    </source>
</evidence>
<proteinExistence type="inferred from homology"/>
<dbReference type="GO" id="GO:0046872">
    <property type="term" value="F:metal ion binding"/>
    <property type="evidence" value="ECO:0007669"/>
    <property type="project" value="UniProtKB-KW"/>
</dbReference>
<gene>
    <name evidence="6" type="ORF">EXN61_20395</name>
</gene>
<reference evidence="6 7" key="1">
    <citation type="journal article" date="2019" name="Appl. Microbiol. Biotechnol.">
        <title>Differential efficiency of wild type rhizogenic strains for rol gene transformation of plants.</title>
        <authorList>
            <person name="Desmet S."/>
            <person name="De Keyser E."/>
            <person name="Van Vaerenbergh J."/>
            <person name="Baeyen S."/>
            <person name="Van Huylenbroeck J."/>
            <person name="Geelen D."/>
            <person name="Dhooghe E."/>
        </authorList>
    </citation>
    <scope>NUCLEOTIDE SEQUENCE [LARGE SCALE GENOMIC DNA]</scope>
    <source>
        <strain evidence="6 7">MAFF210266</strain>
    </source>
</reference>
<dbReference type="InterPro" id="IPR051013">
    <property type="entry name" value="MBL_superfamily_lactonases"/>
</dbReference>
<dbReference type="SUPFAM" id="SSF56281">
    <property type="entry name" value="Metallo-hydrolase/oxidoreductase"/>
    <property type="match status" value="1"/>
</dbReference>
<name>A0A546XT21_AGRTU</name>
<feature type="domain" description="Metallo-beta-lactamase" evidence="5">
    <location>
        <begin position="56"/>
        <end position="272"/>
    </location>
</feature>
<dbReference type="Proteomes" id="UP000317023">
    <property type="component" value="Unassembled WGS sequence"/>
</dbReference>
<dbReference type="InterPro" id="IPR001279">
    <property type="entry name" value="Metallo-B-lactamas"/>
</dbReference>
<dbReference type="Pfam" id="PF00753">
    <property type="entry name" value="Lactamase_B"/>
    <property type="match status" value="1"/>
</dbReference>
<evidence type="ECO:0000256" key="3">
    <source>
        <dbReference type="ARBA" id="ARBA00022801"/>
    </source>
</evidence>
<protein>
    <submittedName>
        <fullName evidence="6">MBL fold metallo-hydrolase</fullName>
    </submittedName>
</protein>
<keyword evidence="4" id="KW-0862">Zinc</keyword>